<dbReference type="PROSITE" id="PS50850">
    <property type="entry name" value="MFS"/>
    <property type="match status" value="1"/>
</dbReference>
<dbReference type="CDD" id="cd17319">
    <property type="entry name" value="MFS_ExuT_GudP_like"/>
    <property type="match status" value="1"/>
</dbReference>
<dbReference type="InterPro" id="IPR036259">
    <property type="entry name" value="MFS_trans_sf"/>
</dbReference>
<evidence type="ECO:0000313" key="9">
    <source>
        <dbReference type="EMBL" id="QHJ13942.1"/>
    </source>
</evidence>
<dbReference type="OrthoDB" id="9781156at2"/>
<dbReference type="InterPro" id="IPR000849">
    <property type="entry name" value="Sugar_P_transporter"/>
</dbReference>
<feature type="transmembrane region" description="Helical" evidence="7">
    <location>
        <begin position="87"/>
        <end position="113"/>
    </location>
</feature>
<dbReference type="GO" id="GO:0016020">
    <property type="term" value="C:membrane"/>
    <property type="evidence" value="ECO:0007669"/>
    <property type="project" value="UniProtKB-SubCell"/>
</dbReference>
<feature type="transmembrane region" description="Helical" evidence="7">
    <location>
        <begin position="20"/>
        <end position="35"/>
    </location>
</feature>
<evidence type="ECO:0000259" key="8">
    <source>
        <dbReference type="PROSITE" id="PS50850"/>
    </source>
</evidence>
<dbReference type="Pfam" id="PF07690">
    <property type="entry name" value="MFS_1"/>
    <property type="match status" value="1"/>
</dbReference>
<feature type="region of interest" description="Disordered" evidence="6">
    <location>
        <begin position="204"/>
        <end position="234"/>
    </location>
</feature>
<evidence type="ECO:0000256" key="5">
    <source>
        <dbReference type="ARBA" id="ARBA00038514"/>
    </source>
</evidence>
<keyword evidence="4 7" id="KW-0472">Membrane</keyword>
<dbReference type="PANTHER" id="PTHR11662:SF333">
    <property type="entry name" value="D-GALACTONATE TRANSPORTER"/>
    <property type="match status" value="1"/>
</dbReference>
<feature type="transmembrane region" description="Helical" evidence="7">
    <location>
        <begin position="410"/>
        <end position="431"/>
    </location>
</feature>
<keyword evidence="3 7" id="KW-1133">Transmembrane helix</keyword>
<dbReference type="Gene3D" id="1.20.1250.20">
    <property type="entry name" value="MFS general substrate transporter like domains"/>
    <property type="match status" value="2"/>
</dbReference>
<evidence type="ECO:0000256" key="3">
    <source>
        <dbReference type="ARBA" id="ARBA00022989"/>
    </source>
</evidence>
<proteinExistence type="inferred from homology"/>
<dbReference type="SUPFAM" id="SSF103473">
    <property type="entry name" value="MFS general substrate transporter"/>
    <property type="match status" value="1"/>
</dbReference>
<comment type="subcellular location">
    <subcellularLocation>
        <location evidence="1">Membrane</location>
        <topology evidence="1">Multi-pass membrane protein</topology>
    </subcellularLocation>
</comment>
<feature type="transmembrane region" description="Helical" evidence="7">
    <location>
        <begin position="174"/>
        <end position="195"/>
    </location>
</feature>
<evidence type="ECO:0000256" key="1">
    <source>
        <dbReference type="ARBA" id="ARBA00004141"/>
    </source>
</evidence>
<feature type="transmembrane region" description="Helical" evidence="7">
    <location>
        <begin position="292"/>
        <end position="313"/>
    </location>
</feature>
<dbReference type="InterPro" id="IPR020846">
    <property type="entry name" value="MFS_dom"/>
</dbReference>
<dbReference type="KEGG" id="pmes:FX988_04223"/>
<keyword evidence="10" id="KW-1185">Reference proteome</keyword>
<feature type="transmembrane region" description="Helical" evidence="7">
    <location>
        <begin position="252"/>
        <end position="272"/>
    </location>
</feature>
<keyword evidence="2 7" id="KW-0812">Transmembrane</keyword>
<evidence type="ECO:0000256" key="7">
    <source>
        <dbReference type="SAM" id="Phobius"/>
    </source>
</evidence>
<evidence type="ECO:0000256" key="6">
    <source>
        <dbReference type="SAM" id="MobiDB-lite"/>
    </source>
</evidence>
<name>A0A857JR68_9ALTE</name>
<dbReference type="GO" id="GO:0022857">
    <property type="term" value="F:transmembrane transporter activity"/>
    <property type="evidence" value="ECO:0007669"/>
    <property type="project" value="InterPro"/>
</dbReference>
<evidence type="ECO:0000256" key="4">
    <source>
        <dbReference type="ARBA" id="ARBA00023136"/>
    </source>
</evidence>
<comment type="similarity">
    <text evidence="5">Belongs to the major facilitator superfamily. Phthalate permease family.</text>
</comment>
<dbReference type="EMBL" id="CP047656">
    <property type="protein sequence ID" value="QHJ13942.1"/>
    <property type="molecule type" value="Genomic_DNA"/>
</dbReference>
<feature type="transmembrane region" description="Helical" evidence="7">
    <location>
        <begin position="349"/>
        <end position="369"/>
    </location>
</feature>
<evidence type="ECO:0000313" key="10">
    <source>
        <dbReference type="Proteomes" id="UP000464524"/>
    </source>
</evidence>
<dbReference type="InterPro" id="IPR011701">
    <property type="entry name" value="MFS"/>
</dbReference>
<organism evidence="9 10">
    <name type="scientific">Paraglaciecola mesophila</name>
    <dbReference type="NCBI Taxonomy" id="197222"/>
    <lineage>
        <taxon>Bacteria</taxon>
        <taxon>Pseudomonadati</taxon>
        <taxon>Pseudomonadota</taxon>
        <taxon>Gammaproteobacteria</taxon>
        <taxon>Alteromonadales</taxon>
        <taxon>Alteromonadaceae</taxon>
        <taxon>Paraglaciecola</taxon>
    </lineage>
</organism>
<dbReference type="PANTHER" id="PTHR11662">
    <property type="entry name" value="SOLUTE CARRIER FAMILY 17"/>
    <property type="match status" value="1"/>
</dbReference>
<evidence type="ECO:0000256" key="2">
    <source>
        <dbReference type="ARBA" id="ARBA00022692"/>
    </source>
</evidence>
<feature type="transmembrane region" description="Helical" evidence="7">
    <location>
        <begin position="147"/>
        <end position="168"/>
    </location>
</feature>
<dbReference type="PIRSF" id="PIRSF002808">
    <property type="entry name" value="Hexose_phosphate_transp"/>
    <property type="match status" value="1"/>
</dbReference>
<feature type="transmembrane region" description="Helical" evidence="7">
    <location>
        <begin position="325"/>
        <end position="343"/>
    </location>
</feature>
<protein>
    <submittedName>
        <fullName evidence="9">D-galactonate transporter</fullName>
    </submittedName>
</protein>
<feature type="transmembrane region" description="Helical" evidence="7">
    <location>
        <begin position="381"/>
        <end position="404"/>
    </location>
</feature>
<gene>
    <name evidence="9" type="ORF">FX988_04223</name>
</gene>
<dbReference type="RefSeq" id="WP_160181988.1">
    <property type="nucleotide sequence ID" value="NZ_CP047656.1"/>
</dbReference>
<accession>A0A857JR68</accession>
<dbReference type="Proteomes" id="UP000464524">
    <property type="component" value="Chromosome"/>
</dbReference>
<reference evidence="9 10" key="1">
    <citation type="submission" date="2019-12" db="EMBL/GenBank/DDBJ databases">
        <title>Genome sequencing and assembly of endphytes of Porphyra tenera.</title>
        <authorList>
            <person name="Park J.M."/>
            <person name="Shin R."/>
            <person name="Jo S.H."/>
        </authorList>
    </citation>
    <scope>NUCLEOTIDE SEQUENCE [LARGE SCALE GENOMIC DNA]</scope>
    <source>
        <strain evidence="9 10">GPM4</strain>
    </source>
</reference>
<dbReference type="AlphaFoldDB" id="A0A857JR68"/>
<feature type="transmembrane region" description="Helical" evidence="7">
    <location>
        <begin position="56"/>
        <end position="75"/>
    </location>
</feature>
<dbReference type="InterPro" id="IPR050382">
    <property type="entry name" value="MFS_Na/Anion_cotransporter"/>
</dbReference>
<feature type="domain" description="Major facilitator superfamily (MFS) profile" evidence="8">
    <location>
        <begin position="22"/>
        <end position="436"/>
    </location>
</feature>
<sequence>MAITQHINTHSASAKSKSKFGVLALIFLSVVINYMDRTNISVAAQAISDDLEFSKVQMGIIFSAFAWTYSIMQIPGGMLVDSIRIRLLYPFILVAWSLATIVQGLLSSFSAIVGCRMAIGFFEAPSYPANNKIVTQWFAEQERAGAIAVYTSGQFIGLAFLMPVLALIQQWFGWRGLFFISGGIGIIWAGVWYLLYRDPAVQSESNTDNQDAITGDTPQKLHNDRQTTDPSQAQATASWRNLKIAFSSRKLWGIYIGQFCLGGTLIFFLTWFPTYLAEYRGLSELNTGFIASIPFLAAFCGVLLSGFLSDWLVRKGVSNEVARKAPIIVGLLLSSTVILANYVESTQWVTFFLSVTFFGNGLASINWVFVSLIAPKHMVGLVGGCFNFIGGLSAVTVPIAIGYLAKDGDFRPALILVACLALVGLCSYLFLVGKVEQIQLPPLDTSDGPLSDTQVIHQHPSSSGETK</sequence>